<evidence type="ECO:0000313" key="2">
    <source>
        <dbReference type="Proteomes" id="UP001172743"/>
    </source>
</evidence>
<dbReference type="Proteomes" id="UP001172743">
    <property type="component" value="Unassembled WGS sequence"/>
</dbReference>
<organism evidence="1 2">
    <name type="scientific">Ureibacillus aquaedulcis</name>
    <dbReference type="NCBI Taxonomy" id="3058421"/>
    <lineage>
        <taxon>Bacteria</taxon>
        <taxon>Bacillati</taxon>
        <taxon>Bacillota</taxon>
        <taxon>Bacilli</taxon>
        <taxon>Bacillales</taxon>
        <taxon>Caryophanaceae</taxon>
        <taxon>Ureibacillus</taxon>
    </lineage>
</organism>
<sequence>MEKVNKTVSFRLDEETANKMSFIKENILKNDDASHSELLRSAINFMYENKEQALLEKGDVIDFVKYYIKVAVLQSETLAQYSTPRGRLEQLNEHRVGNKYDLLDELLYEIDKAYEEYYLEEIVELGKLYDEENPISFAKLLRFKHRALPELFFELMGVERNEYKDLDEDELADLIVEKFNDEEFKLRAKEQFFMEIT</sequence>
<reference evidence="1" key="1">
    <citation type="submission" date="2023-07" db="EMBL/GenBank/DDBJ databases">
        <title>Ureibacillus sp. isolated from freshwater well.</title>
        <authorList>
            <person name="Kirdat K."/>
            <person name="Bhatt A."/>
            <person name="Teware R."/>
            <person name="Bhavsar Y."/>
            <person name="Yadav A."/>
        </authorList>
    </citation>
    <scope>NUCLEOTIDE SEQUENCE</scope>
    <source>
        <strain evidence="1">BA0131</strain>
    </source>
</reference>
<evidence type="ECO:0000313" key="1">
    <source>
        <dbReference type="EMBL" id="MDN4493596.1"/>
    </source>
</evidence>
<dbReference type="RefSeq" id="WP_301137939.1">
    <property type="nucleotide sequence ID" value="NZ_JAUHTQ010000005.1"/>
</dbReference>
<protein>
    <submittedName>
        <fullName evidence="1">Uncharacterized protein</fullName>
    </submittedName>
</protein>
<gene>
    <name evidence="1" type="ORF">QYB95_08620</name>
</gene>
<comment type="caution">
    <text evidence="1">The sequence shown here is derived from an EMBL/GenBank/DDBJ whole genome shotgun (WGS) entry which is preliminary data.</text>
</comment>
<name>A0ABT8GQ94_9BACL</name>
<dbReference type="EMBL" id="JAUHTQ010000005">
    <property type="protein sequence ID" value="MDN4493596.1"/>
    <property type="molecule type" value="Genomic_DNA"/>
</dbReference>
<accession>A0ABT8GQ94</accession>
<keyword evidence="2" id="KW-1185">Reference proteome</keyword>
<proteinExistence type="predicted"/>